<sequence length="86" mass="10243">MSLCSTRFMDKLLRSSFLSNLFAYLKYRYFLQAIEFNEDISMYEDLFSNGLRVFHGVLLDDEGNLIEDNQEPENNCLEDFLLKQRN</sequence>
<protein>
    <submittedName>
        <fullName evidence="1">Uncharacterized protein</fullName>
    </submittedName>
</protein>
<accession>D6PCY9</accession>
<proteinExistence type="predicted"/>
<dbReference type="AlphaFoldDB" id="D6PCY9"/>
<evidence type="ECO:0000313" key="1">
    <source>
        <dbReference type="EMBL" id="ADD93590.1"/>
    </source>
</evidence>
<reference evidence="1" key="1">
    <citation type="journal article" date="2010" name="ISME J.">
        <title>Metagenome of the Mediterranean deep chlorophyll maximum studied by direct and fosmid library 454 pyrosequencing.</title>
        <authorList>
            <person name="Ghai R."/>
            <person name="Martin-Cuadrado A.B."/>
            <person name="Molto A.G."/>
            <person name="Heredia I.G."/>
            <person name="Cabrera R."/>
            <person name="Martin J."/>
            <person name="Verdu M."/>
            <person name="Deschamps P."/>
            <person name="Moreira D."/>
            <person name="Lopez-Garcia P."/>
            <person name="Mira A."/>
            <person name="Rodriguez-Valera F."/>
        </authorList>
    </citation>
    <scope>NUCLEOTIDE SEQUENCE</scope>
</reference>
<name>D6PCY9_9BACT</name>
<organism evidence="1">
    <name type="scientific">uncultured marine bacterium MedDCM-OCT-S04-C385</name>
    <dbReference type="NCBI Taxonomy" id="743055"/>
    <lineage>
        <taxon>Bacteria</taxon>
        <taxon>environmental samples</taxon>
    </lineage>
</organism>
<dbReference type="EMBL" id="GU942988">
    <property type="protein sequence ID" value="ADD93590.1"/>
    <property type="molecule type" value="Genomic_DNA"/>
</dbReference>